<gene>
    <name evidence="1" type="ORF">PG999_013125</name>
</gene>
<dbReference type="Proteomes" id="UP001392437">
    <property type="component" value="Unassembled WGS sequence"/>
</dbReference>
<organism evidence="1 2">
    <name type="scientific">Apiospora kogelbergensis</name>
    <dbReference type="NCBI Taxonomy" id="1337665"/>
    <lineage>
        <taxon>Eukaryota</taxon>
        <taxon>Fungi</taxon>
        <taxon>Dikarya</taxon>
        <taxon>Ascomycota</taxon>
        <taxon>Pezizomycotina</taxon>
        <taxon>Sordariomycetes</taxon>
        <taxon>Xylariomycetidae</taxon>
        <taxon>Amphisphaeriales</taxon>
        <taxon>Apiosporaceae</taxon>
        <taxon>Apiospora</taxon>
    </lineage>
</organism>
<evidence type="ECO:0000313" key="1">
    <source>
        <dbReference type="EMBL" id="KAK8097181.1"/>
    </source>
</evidence>
<keyword evidence="2" id="KW-1185">Reference proteome</keyword>
<dbReference type="AlphaFoldDB" id="A0AAW0QBB3"/>
<dbReference type="EMBL" id="JAQQWP010000010">
    <property type="protein sequence ID" value="KAK8097181.1"/>
    <property type="molecule type" value="Genomic_DNA"/>
</dbReference>
<accession>A0AAW0QBB3</accession>
<comment type="caution">
    <text evidence="1">The sequence shown here is derived from an EMBL/GenBank/DDBJ whole genome shotgun (WGS) entry which is preliminary data.</text>
</comment>
<evidence type="ECO:0008006" key="3">
    <source>
        <dbReference type="Google" id="ProtNLM"/>
    </source>
</evidence>
<name>A0AAW0QBB3_9PEZI</name>
<protein>
    <recommendedName>
        <fullName evidence="3">Secreted protein</fullName>
    </recommendedName>
</protein>
<reference evidence="1 2" key="1">
    <citation type="submission" date="2023-01" db="EMBL/GenBank/DDBJ databases">
        <title>Analysis of 21 Apiospora genomes using comparative genomics revels a genus with tremendous synthesis potential of carbohydrate active enzymes and secondary metabolites.</title>
        <authorList>
            <person name="Sorensen T."/>
        </authorList>
    </citation>
    <scope>NUCLEOTIDE SEQUENCE [LARGE SCALE GENOMIC DNA]</scope>
    <source>
        <strain evidence="1 2">CBS 117206</strain>
    </source>
</reference>
<proteinExistence type="predicted"/>
<evidence type="ECO:0000313" key="2">
    <source>
        <dbReference type="Proteomes" id="UP001392437"/>
    </source>
</evidence>
<sequence>MGARSQQPPWRLFAVGIGICIGVHRLTRRFGRGLLVFLRHGEGDALSALRCEVGDLGHTTHLVHPANPTTPSHGFGLFLKLLCVNLAVGHVQPPPPTPVQPAHDAVVVLDGRHRGLEGVVCLAAHPARVLGVAHKLGQDVALRLEALHVVAPPKLPVQPQEHNHPLVISVHVLLELRSLVACQVVRVRRSHLLDAPGQELARRKEPMFSPLQLLHPEPLVYGARDAHRSQFPGYGDNSIEKRHVSLEAYVVPTCTFEEHPDLFIISERVSDLGKLPDHLVASRLWVLRVQRLIVGEITPHEDHLQEAETTGLRRLLREVAKRAHNALVDRADDLVLDPPRRLFGLLS</sequence>